<comment type="caution">
    <text evidence="4">The sequence shown here is derived from an EMBL/GenBank/DDBJ whole genome shotgun (WGS) entry which is preliminary data.</text>
</comment>
<dbReference type="PRINTS" id="PR00105">
    <property type="entry name" value="C5METTRFRASE"/>
</dbReference>
<dbReference type="GO" id="GO:0008168">
    <property type="term" value="F:methyltransferase activity"/>
    <property type="evidence" value="ECO:0007669"/>
    <property type="project" value="UniProtKB-KW"/>
</dbReference>
<evidence type="ECO:0000256" key="3">
    <source>
        <dbReference type="ARBA" id="ARBA00022691"/>
    </source>
</evidence>
<name>X1E2K5_9ZZZZ</name>
<keyword evidence="1" id="KW-0489">Methyltransferase</keyword>
<dbReference type="EMBL" id="BARU01003728">
    <property type="protein sequence ID" value="GAH26782.1"/>
    <property type="molecule type" value="Genomic_DNA"/>
</dbReference>
<dbReference type="SUPFAM" id="SSF53335">
    <property type="entry name" value="S-adenosyl-L-methionine-dependent methyltransferases"/>
    <property type="match status" value="1"/>
</dbReference>
<evidence type="ECO:0000256" key="1">
    <source>
        <dbReference type="ARBA" id="ARBA00022603"/>
    </source>
</evidence>
<dbReference type="GO" id="GO:0032259">
    <property type="term" value="P:methylation"/>
    <property type="evidence" value="ECO:0007669"/>
    <property type="project" value="UniProtKB-KW"/>
</dbReference>
<reference evidence="4" key="1">
    <citation type="journal article" date="2014" name="Front. Microbiol.">
        <title>High frequency of phylogenetically diverse reductive dehalogenase-homologous genes in deep subseafloor sedimentary metagenomes.</title>
        <authorList>
            <person name="Kawai M."/>
            <person name="Futagami T."/>
            <person name="Toyoda A."/>
            <person name="Takaki Y."/>
            <person name="Nishi S."/>
            <person name="Hori S."/>
            <person name="Arai W."/>
            <person name="Tsubouchi T."/>
            <person name="Morono Y."/>
            <person name="Uchiyama I."/>
            <person name="Ito T."/>
            <person name="Fujiyama A."/>
            <person name="Inagaki F."/>
            <person name="Takami H."/>
        </authorList>
    </citation>
    <scope>NUCLEOTIDE SEQUENCE</scope>
    <source>
        <strain evidence="4">Expedition CK06-06</strain>
    </source>
</reference>
<dbReference type="Pfam" id="PF00145">
    <property type="entry name" value="DNA_methylase"/>
    <property type="match status" value="1"/>
</dbReference>
<keyword evidence="3" id="KW-0949">S-adenosyl-L-methionine</keyword>
<dbReference type="InterPro" id="IPR029063">
    <property type="entry name" value="SAM-dependent_MTases_sf"/>
</dbReference>
<dbReference type="PROSITE" id="PS00094">
    <property type="entry name" value="C5_MTASE_1"/>
    <property type="match status" value="1"/>
</dbReference>
<evidence type="ECO:0008006" key="5">
    <source>
        <dbReference type="Google" id="ProtNLM"/>
    </source>
</evidence>
<dbReference type="Gene3D" id="3.40.50.150">
    <property type="entry name" value="Vaccinia Virus protein VP39"/>
    <property type="match status" value="1"/>
</dbReference>
<proteinExistence type="predicted"/>
<protein>
    <recommendedName>
        <fullName evidence="5">DNA (cytosine-5-)-methyltransferase</fullName>
    </recommendedName>
</protein>
<accession>X1E2K5</accession>
<dbReference type="InterPro" id="IPR018117">
    <property type="entry name" value="C5_DNA_meth_AS"/>
</dbReference>
<feature type="non-terminal residue" evidence="4">
    <location>
        <position position="143"/>
    </location>
</feature>
<keyword evidence="2" id="KW-0808">Transferase</keyword>
<dbReference type="AlphaFoldDB" id="X1E2K5"/>
<evidence type="ECO:0000256" key="2">
    <source>
        <dbReference type="ARBA" id="ARBA00022679"/>
    </source>
</evidence>
<gene>
    <name evidence="4" type="ORF">S03H2_07890</name>
</gene>
<evidence type="ECO:0000313" key="4">
    <source>
        <dbReference type="EMBL" id="GAH26782.1"/>
    </source>
</evidence>
<sequence>MKVLDLCSGLGGFSQAFVDAGHEVMRIENNPLLVNVDKTEIICIFELRDLLEDNLENEYVPFEKDIDVILFSPPCYEFSLAFNAPRAIHSRENPGIPYQPSMDIFQCGLDIIRMLQPKCWILENVRGASPYFSEILGNPRQIN</sequence>
<organism evidence="4">
    <name type="scientific">marine sediment metagenome</name>
    <dbReference type="NCBI Taxonomy" id="412755"/>
    <lineage>
        <taxon>unclassified sequences</taxon>
        <taxon>metagenomes</taxon>
        <taxon>ecological metagenomes</taxon>
    </lineage>
</organism>
<dbReference type="InterPro" id="IPR001525">
    <property type="entry name" value="C5_MeTfrase"/>
</dbReference>